<feature type="transmembrane region" description="Helical" evidence="6">
    <location>
        <begin position="35"/>
        <end position="53"/>
    </location>
</feature>
<keyword evidence="2" id="KW-1003">Cell membrane</keyword>
<reference evidence="9 10" key="1">
    <citation type="journal article" date="2016" name="Environ. Microbiol.">
        <title>Genomic resolution of a cold subsurface aquifer community provides metabolic insights for novel microbes adapted to high CO concentrations.</title>
        <authorList>
            <person name="Probst A.J."/>
            <person name="Castelle C.J."/>
            <person name="Singh A."/>
            <person name="Brown C.T."/>
            <person name="Anantharaman K."/>
            <person name="Sharon I."/>
            <person name="Hug L.A."/>
            <person name="Burstein D."/>
            <person name="Emerson J.B."/>
            <person name="Thomas B.C."/>
            <person name="Banfield J.F."/>
        </authorList>
    </citation>
    <scope>NUCLEOTIDE SEQUENCE [LARGE SCALE GENOMIC DNA]</scope>
    <source>
        <strain evidence="9">CG1_02_32_51</strain>
    </source>
</reference>
<feature type="transmembrane region" description="Helical" evidence="6">
    <location>
        <begin position="12"/>
        <end position="29"/>
    </location>
</feature>
<dbReference type="NCBIfam" id="TIGR00360">
    <property type="entry name" value="ComEC_N-term"/>
    <property type="match status" value="1"/>
</dbReference>
<feature type="transmembrane region" description="Helical" evidence="6">
    <location>
        <begin position="382"/>
        <end position="401"/>
    </location>
</feature>
<feature type="transmembrane region" description="Helical" evidence="6">
    <location>
        <begin position="60"/>
        <end position="77"/>
    </location>
</feature>
<evidence type="ECO:0000259" key="8">
    <source>
        <dbReference type="Pfam" id="PF13567"/>
    </source>
</evidence>
<dbReference type="GO" id="GO:0005886">
    <property type="term" value="C:plasma membrane"/>
    <property type="evidence" value="ECO:0007669"/>
    <property type="project" value="UniProtKB-SubCell"/>
</dbReference>
<sequence>MKQILASKNRTFFLYCFSFLLAVILFSIFDWQFSFLFLSVLIVVLCSFVIIFWNNIYTRFLFLCLLFFVLGSWRYLMTIPANNDKNLVFFSGETKVLEGFVSSEPDVRLDGVRYIVSAQFLNDEKLSYKKIVIDGNFYFKSSLYPRYQYGDKLRITCLLQKPEPIKDFRYDKYLARYSVFVDCVPSQIDKIGDNSGNFFLGKIFDFKNIVAQKINVLWHEPYASFMAGLLYGYRGGLGTLNDLFSRTGVTHIVAISGYNITIVSTILIAFCTRLYIPRKKAFWLIVFGIFIFVIFAGASASVVRAGIMGVIVLLTKQIGRKANIASVMVLTATMMTLQNPYILVWDVGFQLSFVATLGLIYLVPILEKYFEKMPELFGVKESLLTTLSAIMATLPLILYQFNRLSIVAPIVNILILWILPWIMFGGFFVLVTSFVFLPLAKILSWLSFVMMKYIVVVVTFFANLSFATIDFRFSLWVMFGSYLLLVYFVYQNLKKKKI</sequence>
<dbReference type="Pfam" id="PF03772">
    <property type="entry name" value="Competence"/>
    <property type="match status" value="1"/>
</dbReference>
<keyword evidence="4 6" id="KW-1133">Transmembrane helix</keyword>
<keyword evidence="3 6" id="KW-0812">Transmembrane</keyword>
<dbReference type="PANTHER" id="PTHR30619">
    <property type="entry name" value="DNA INTERNALIZATION/COMPETENCE PROTEIN COMEC/REC2"/>
    <property type="match status" value="1"/>
</dbReference>
<dbReference type="PANTHER" id="PTHR30619:SF7">
    <property type="entry name" value="BETA-LACTAMASE DOMAIN PROTEIN"/>
    <property type="match status" value="1"/>
</dbReference>
<protein>
    <recommendedName>
        <fullName evidence="11">ComEC/Rec2-related protein domain-containing protein</fullName>
    </recommendedName>
</protein>
<proteinExistence type="predicted"/>
<evidence type="ECO:0000256" key="5">
    <source>
        <dbReference type="ARBA" id="ARBA00023136"/>
    </source>
</evidence>
<evidence type="ECO:0000313" key="9">
    <source>
        <dbReference type="EMBL" id="OIO20556.1"/>
    </source>
</evidence>
<evidence type="ECO:0000256" key="1">
    <source>
        <dbReference type="ARBA" id="ARBA00004651"/>
    </source>
</evidence>
<evidence type="ECO:0000256" key="4">
    <source>
        <dbReference type="ARBA" id="ARBA00022989"/>
    </source>
</evidence>
<evidence type="ECO:0000256" key="6">
    <source>
        <dbReference type="SAM" id="Phobius"/>
    </source>
</evidence>
<dbReference type="AlphaFoldDB" id="A0A1J4U7E1"/>
<dbReference type="InterPro" id="IPR025405">
    <property type="entry name" value="DUF4131"/>
</dbReference>
<feature type="transmembrane region" description="Helical" evidence="6">
    <location>
        <begin position="413"/>
        <end position="437"/>
    </location>
</feature>
<feature type="domain" description="ComEC/Rec2-related protein" evidence="7">
    <location>
        <begin position="229"/>
        <end position="491"/>
    </location>
</feature>
<feature type="transmembrane region" description="Helical" evidence="6">
    <location>
        <begin position="449"/>
        <end position="467"/>
    </location>
</feature>
<feature type="transmembrane region" description="Helical" evidence="6">
    <location>
        <begin position="349"/>
        <end position="370"/>
    </location>
</feature>
<comment type="subcellular location">
    <subcellularLocation>
        <location evidence="1">Cell membrane</location>
        <topology evidence="1">Multi-pass membrane protein</topology>
    </subcellularLocation>
</comment>
<comment type="caution">
    <text evidence="9">The sequence shown here is derived from an EMBL/GenBank/DDBJ whole genome shotgun (WGS) entry which is preliminary data.</text>
</comment>
<evidence type="ECO:0000313" key="10">
    <source>
        <dbReference type="Proteomes" id="UP000181941"/>
    </source>
</evidence>
<gene>
    <name evidence="9" type="ORF">AUJ23_00105</name>
</gene>
<evidence type="ECO:0000256" key="2">
    <source>
        <dbReference type="ARBA" id="ARBA00022475"/>
    </source>
</evidence>
<dbReference type="Proteomes" id="UP000181941">
    <property type="component" value="Unassembled WGS sequence"/>
</dbReference>
<feature type="transmembrane region" description="Helical" evidence="6">
    <location>
        <begin position="282"/>
        <end position="315"/>
    </location>
</feature>
<evidence type="ECO:0008006" key="11">
    <source>
        <dbReference type="Google" id="ProtNLM"/>
    </source>
</evidence>
<keyword evidence="5 6" id="KW-0472">Membrane</keyword>
<name>A0A1J4U7E1_9BACT</name>
<organism evidence="9 10">
    <name type="scientific">Candidatus Magasanikbacteria bacterium CG1_02_32_51</name>
    <dbReference type="NCBI Taxonomy" id="1805238"/>
    <lineage>
        <taxon>Bacteria</taxon>
        <taxon>Candidatus Magasanikiibacteriota</taxon>
    </lineage>
</organism>
<dbReference type="InterPro" id="IPR004477">
    <property type="entry name" value="ComEC_N"/>
</dbReference>
<dbReference type="Pfam" id="PF13567">
    <property type="entry name" value="DUF4131"/>
    <property type="match status" value="1"/>
</dbReference>
<feature type="transmembrane region" description="Helical" evidence="6">
    <location>
        <begin position="252"/>
        <end position="276"/>
    </location>
</feature>
<evidence type="ECO:0000259" key="7">
    <source>
        <dbReference type="Pfam" id="PF03772"/>
    </source>
</evidence>
<dbReference type="InterPro" id="IPR052159">
    <property type="entry name" value="Competence_DNA_uptake"/>
</dbReference>
<dbReference type="STRING" id="1805238.AUJ23_00105"/>
<feature type="transmembrane region" description="Helical" evidence="6">
    <location>
        <begin position="473"/>
        <end position="490"/>
    </location>
</feature>
<feature type="domain" description="DUF4131" evidence="8">
    <location>
        <begin position="35"/>
        <end position="181"/>
    </location>
</feature>
<accession>A0A1J4U7E1</accession>
<dbReference type="EMBL" id="MNVC01000001">
    <property type="protein sequence ID" value="OIO20556.1"/>
    <property type="molecule type" value="Genomic_DNA"/>
</dbReference>
<evidence type="ECO:0000256" key="3">
    <source>
        <dbReference type="ARBA" id="ARBA00022692"/>
    </source>
</evidence>